<dbReference type="InterPro" id="IPR020843">
    <property type="entry name" value="ER"/>
</dbReference>
<dbReference type="EMBL" id="FOCL01000001">
    <property type="protein sequence ID" value="SEM65298.1"/>
    <property type="molecule type" value="Genomic_DNA"/>
</dbReference>
<dbReference type="Pfam" id="PF08240">
    <property type="entry name" value="ADH_N"/>
    <property type="match status" value="1"/>
</dbReference>
<organism evidence="2 3">
    <name type="scientific">Mucilaginibacter gossypiicola</name>
    <dbReference type="NCBI Taxonomy" id="551995"/>
    <lineage>
        <taxon>Bacteria</taxon>
        <taxon>Pseudomonadati</taxon>
        <taxon>Bacteroidota</taxon>
        <taxon>Sphingobacteriia</taxon>
        <taxon>Sphingobacteriales</taxon>
        <taxon>Sphingobacteriaceae</taxon>
        <taxon>Mucilaginibacter</taxon>
    </lineage>
</organism>
<sequence length="343" mass="36678">MSKEKSTMKAWQSNAFGLENLKLVQVAIPSPKTHEILIKVGAVSLNFRDKAIIDGIYSPEMIPFPFIPVSDTAGTVVAVGTDVQKFKVGDRVISHLYSHWMDGKPAHNEPEFCLGAPLPGGLAEYMILEAESAVAAPASLTDEEASTLPIAALTVWFALVNHGNLQPGETVVLQGAGGVSIFGIQIAHALGARVIVTTSSDEKGQKARTLGADEIINYVTTPNWAKEVNRLTNGIGADHILEVVGGEGLNDSVEATRVAGQITVIGFLAGQTTALNLMPVIFKQTKIQGIAVGHLKALEEMNKAFDKYNIKPVIEKVYPFEDAVEAYQHLAKGAFGKIVIKVS</sequence>
<protein>
    <submittedName>
        <fullName evidence="2">NADPH:quinone reductase</fullName>
    </submittedName>
</protein>
<dbReference type="SUPFAM" id="SSF50129">
    <property type="entry name" value="GroES-like"/>
    <property type="match status" value="1"/>
</dbReference>
<dbReference type="SUPFAM" id="SSF51735">
    <property type="entry name" value="NAD(P)-binding Rossmann-fold domains"/>
    <property type="match status" value="1"/>
</dbReference>
<dbReference type="CDD" id="cd08276">
    <property type="entry name" value="MDR7"/>
    <property type="match status" value="1"/>
</dbReference>
<dbReference type="InterPro" id="IPR013149">
    <property type="entry name" value="ADH-like_C"/>
</dbReference>
<dbReference type="Pfam" id="PF00107">
    <property type="entry name" value="ADH_zinc_N"/>
    <property type="match status" value="1"/>
</dbReference>
<name>A0A1H8A632_9SPHI</name>
<keyword evidence="3" id="KW-1185">Reference proteome</keyword>
<dbReference type="STRING" id="551995.SAMN05192574_101343"/>
<dbReference type="GO" id="GO:0016491">
    <property type="term" value="F:oxidoreductase activity"/>
    <property type="evidence" value="ECO:0007669"/>
    <property type="project" value="InterPro"/>
</dbReference>
<dbReference type="Proteomes" id="UP000198942">
    <property type="component" value="Unassembled WGS sequence"/>
</dbReference>
<proteinExistence type="predicted"/>
<accession>A0A1H8A632</accession>
<evidence type="ECO:0000313" key="2">
    <source>
        <dbReference type="EMBL" id="SEM65298.1"/>
    </source>
</evidence>
<evidence type="ECO:0000259" key="1">
    <source>
        <dbReference type="SMART" id="SM00829"/>
    </source>
</evidence>
<feature type="domain" description="Enoyl reductase (ER)" evidence="1">
    <location>
        <begin position="17"/>
        <end position="340"/>
    </location>
</feature>
<gene>
    <name evidence="2" type="ORF">SAMN05192574_101343</name>
</gene>
<dbReference type="Gene3D" id="3.40.50.720">
    <property type="entry name" value="NAD(P)-binding Rossmann-like Domain"/>
    <property type="match status" value="1"/>
</dbReference>
<dbReference type="InterPro" id="IPR052711">
    <property type="entry name" value="Zinc_ADH-like"/>
</dbReference>
<dbReference type="InterPro" id="IPR013154">
    <property type="entry name" value="ADH-like_N"/>
</dbReference>
<dbReference type="InterPro" id="IPR011032">
    <property type="entry name" value="GroES-like_sf"/>
</dbReference>
<dbReference type="PANTHER" id="PTHR45033:SF2">
    <property type="entry name" value="ZINC-TYPE ALCOHOL DEHYDROGENASE-LIKE PROTEIN C1773.06C"/>
    <property type="match status" value="1"/>
</dbReference>
<dbReference type="SMART" id="SM00829">
    <property type="entry name" value="PKS_ER"/>
    <property type="match status" value="1"/>
</dbReference>
<dbReference type="RefSeq" id="WP_208864621.1">
    <property type="nucleotide sequence ID" value="NZ_FOCL01000001.1"/>
</dbReference>
<dbReference type="Gene3D" id="3.90.180.10">
    <property type="entry name" value="Medium-chain alcohol dehydrogenases, catalytic domain"/>
    <property type="match status" value="1"/>
</dbReference>
<dbReference type="PANTHER" id="PTHR45033">
    <property type="match status" value="1"/>
</dbReference>
<reference evidence="3" key="1">
    <citation type="submission" date="2016-10" db="EMBL/GenBank/DDBJ databases">
        <authorList>
            <person name="Varghese N."/>
            <person name="Submissions S."/>
        </authorList>
    </citation>
    <scope>NUCLEOTIDE SEQUENCE [LARGE SCALE GENOMIC DNA]</scope>
    <source>
        <strain evidence="3">Gh-48</strain>
    </source>
</reference>
<dbReference type="InterPro" id="IPR036291">
    <property type="entry name" value="NAD(P)-bd_dom_sf"/>
</dbReference>
<dbReference type="AlphaFoldDB" id="A0A1H8A632"/>
<evidence type="ECO:0000313" key="3">
    <source>
        <dbReference type="Proteomes" id="UP000198942"/>
    </source>
</evidence>